<accession>A0A2Z2NX07</accession>
<proteinExistence type="predicted"/>
<keyword evidence="2" id="KW-1133">Transmembrane helix</keyword>
<evidence type="ECO:0008006" key="5">
    <source>
        <dbReference type="Google" id="ProtNLM"/>
    </source>
</evidence>
<reference evidence="3 4" key="1">
    <citation type="submission" date="2016-12" db="EMBL/GenBank/DDBJ databases">
        <authorList>
            <person name="Song W.-J."/>
            <person name="Kurnit D.M."/>
        </authorList>
    </citation>
    <scope>NUCLEOTIDE SEQUENCE [LARGE SCALE GENOMIC DNA]</scope>
    <source>
        <strain evidence="3 4">IMCC3135</strain>
    </source>
</reference>
<gene>
    <name evidence="3" type="ORF">IMCC3135_21055</name>
</gene>
<name>A0A2Z2NX07_9GAMM</name>
<dbReference type="KEGG" id="gai:IMCC3135_21055"/>
<sequence length="687" mass="76303">MLASKRSISLVQGDKKMNTSSCVQAFVSSVLSATAFSTLYLGIPTLSLLPSVASAATCYIDDRGRIVTRRRPGYTAIECPSSEPSPITPSTTPAPTNDPDTLAAPTSDAPPAIDQSVEQPAAPSVQLYRLPGRRGALEPAENPGQPKQRAQRLRNPASPIPRPSLSDYGASVPTPDRWRIVDDLGYTESLLDPYNRNPLKGDKPIGDEWFYNVAVIADTILELRDIPTPVGSSSTQNTGEIDVFGDQEQTLAVQNVAVELVYYKGDTVFRPPDHEFRLTAAFNYNYAVLEEIQGINADPRDGDDRTDSQVGIQAAFYDKHLRNVSDRYDFDSLRIGIQPFNNDFRGFLFQDNQFGIRLFGIRDNNKWQYNLAWFRRIEKDTNSGLNDLGRGLRDDDVFVANLYRQDMPVKGFNSQASILYNRNTEGDEFHYNENDFIERPASLGFEAPRDYDVVYLGYSGDGHFGRLNLTTSNYYAFGQESRGVFVNDEVDISAFFHASEISMDFDWFRPRISFMYASGDSDPYDDVATGFDAVFENPVFAGSDTSYWNRQAVPLIGGGRVAISGRNSLLNALRSSKEEGQSNFTNPGLILFGLGADMDLTPALRLSLSLNSLFFDKTEVLEVARNQPDIDKDIGLDASVSLTYRPFTSQNIVLRGSYATLIPGAGFDDLYPDETAGYFFFNATLTY</sequence>
<evidence type="ECO:0000313" key="3">
    <source>
        <dbReference type="EMBL" id="ASJ74288.1"/>
    </source>
</evidence>
<evidence type="ECO:0000313" key="4">
    <source>
        <dbReference type="Proteomes" id="UP000250079"/>
    </source>
</evidence>
<dbReference type="AlphaFoldDB" id="A0A2Z2NX07"/>
<evidence type="ECO:0000256" key="2">
    <source>
        <dbReference type="SAM" id="Phobius"/>
    </source>
</evidence>
<feature type="compositionally biased region" description="Low complexity" evidence="1">
    <location>
        <begin position="80"/>
        <end position="95"/>
    </location>
</feature>
<dbReference type="Proteomes" id="UP000250079">
    <property type="component" value="Chromosome"/>
</dbReference>
<evidence type="ECO:0000256" key="1">
    <source>
        <dbReference type="SAM" id="MobiDB-lite"/>
    </source>
</evidence>
<organism evidence="3 4">
    <name type="scientific">Granulosicoccus antarcticus IMCC3135</name>
    <dbReference type="NCBI Taxonomy" id="1192854"/>
    <lineage>
        <taxon>Bacteria</taxon>
        <taxon>Pseudomonadati</taxon>
        <taxon>Pseudomonadota</taxon>
        <taxon>Gammaproteobacteria</taxon>
        <taxon>Chromatiales</taxon>
        <taxon>Granulosicoccaceae</taxon>
        <taxon>Granulosicoccus</taxon>
    </lineage>
</organism>
<feature type="region of interest" description="Disordered" evidence="1">
    <location>
        <begin position="135"/>
        <end position="171"/>
    </location>
</feature>
<feature type="transmembrane region" description="Helical" evidence="2">
    <location>
        <begin position="21"/>
        <end position="43"/>
    </location>
</feature>
<keyword evidence="2" id="KW-0812">Transmembrane</keyword>
<keyword evidence="2" id="KW-0472">Membrane</keyword>
<protein>
    <recommendedName>
        <fullName evidence="5">Alginate export domain-containing protein</fullName>
    </recommendedName>
</protein>
<feature type="region of interest" description="Disordered" evidence="1">
    <location>
        <begin position="74"/>
        <end position="121"/>
    </location>
</feature>
<dbReference type="EMBL" id="CP018632">
    <property type="protein sequence ID" value="ASJ74288.1"/>
    <property type="molecule type" value="Genomic_DNA"/>
</dbReference>
<keyword evidence="4" id="KW-1185">Reference proteome</keyword>